<evidence type="ECO:0000313" key="4">
    <source>
        <dbReference type="Proteomes" id="UP000011841"/>
    </source>
</evidence>
<feature type="region of interest" description="Disordered" evidence="1">
    <location>
        <begin position="589"/>
        <end position="633"/>
    </location>
</feature>
<dbReference type="HOGENOM" id="CLU_431941_0_0_5"/>
<dbReference type="AlphaFoldDB" id="M4ZGQ2"/>
<dbReference type="eggNOG" id="COG3904">
    <property type="taxonomic scope" value="Bacteria"/>
</dbReference>
<dbReference type="InterPro" id="IPR029045">
    <property type="entry name" value="ClpP/crotonase-like_dom_sf"/>
</dbReference>
<feature type="transmembrane region" description="Helical" evidence="2">
    <location>
        <begin position="212"/>
        <end position="232"/>
    </location>
</feature>
<dbReference type="Gene3D" id="3.90.226.10">
    <property type="entry name" value="2-enoyl-CoA Hydratase, Chain A, domain 1"/>
    <property type="match status" value="1"/>
</dbReference>
<keyword evidence="2" id="KW-0812">Transmembrane</keyword>
<dbReference type="PATRIC" id="fig|1245469.3.peg.7173"/>
<reference evidence="3 4" key="1">
    <citation type="journal article" date="2013" name="Appl. Environ. Microbiol.">
        <title>Genome analysis suggests that the soil oligotrophic bacterium Agromonas oligotrophica (Bradyrhizobium oligotrophicum) is a nitrogen-fixing symbiont of Aeschynomene indica.</title>
        <authorList>
            <person name="Okubo T."/>
            <person name="Fukushima S."/>
            <person name="Itakura M."/>
            <person name="Oshima K."/>
            <person name="Longtonglang A."/>
            <person name="Teaumroong N."/>
            <person name="Mitsui H."/>
            <person name="Hattori M."/>
            <person name="Hattori R."/>
            <person name="Hattori T."/>
            <person name="Minamisawa K."/>
        </authorList>
    </citation>
    <scope>NUCLEOTIDE SEQUENCE [LARGE SCALE GENOMIC DNA]</scope>
    <source>
        <strain evidence="3 4">S58</strain>
    </source>
</reference>
<sequence length="633" mass="68175">MFAERFVTDQDLSSKLKRAGVWRRLGAVLIDMTAIAVVLQVCALVLFPLSHGHIQFADGVYAISCRKLDAIPPGVAIPADLKPNRIVDCTNAVFGLPSARMLRVAQVTQEGPFTKEIHIDSMLDAEGTPIKGLSLGLFLLPLLLAWRAMFDINAGTPGRRICRSRLASADGSAVTNAAVRRRYGLLILIASPALIWPVVVSFLDIAALPASLLLGLTLASYCPLLIVGLAAWRQVYTRTDAWYDRFAATAVYCLDRSEASVEPPPPLADGPVRVQRSYLVRHWRGELSLAASYWVNGALLGVIATLAIAVATSLVVQQGFDAQPVPALVLICVIWLCISLFTLWQTVGIWRSATRYRDAGDSAWGGIAKIMVALGVGITLWHFFTQGLPQIAGIAEIVAGDSALGPHQFRVLASGELLEFTGGIKFGVAKELEGFLSAMPEVKTVRLDSTGGRIREAQAMSDLIKARGLSTMVEKQCLSACTIVFLGGKDRVILSDARLGFHQPSYRGITSAERSRTIAIEEERLQKLGLTRAFAERANSAEPNSMWFPDHAELLREHVATEVLPAHATAAAATAKTVRTIAVDAGTAADRGQAAAPPWPRPTVSVPLPPDLVQRLQSSKPPGRFPSPVTGLK</sequence>
<accession>M4ZGQ2</accession>
<feature type="transmembrane region" description="Helical" evidence="2">
    <location>
        <begin position="25"/>
        <end position="47"/>
    </location>
</feature>
<organism evidence="3 4">
    <name type="scientific">Bradyrhizobium oligotrophicum S58</name>
    <dbReference type="NCBI Taxonomy" id="1245469"/>
    <lineage>
        <taxon>Bacteria</taxon>
        <taxon>Pseudomonadati</taxon>
        <taxon>Pseudomonadota</taxon>
        <taxon>Alphaproteobacteria</taxon>
        <taxon>Hyphomicrobiales</taxon>
        <taxon>Nitrobacteraceae</taxon>
        <taxon>Bradyrhizobium</taxon>
    </lineage>
</organism>
<keyword evidence="2" id="KW-0472">Membrane</keyword>
<evidence type="ECO:0000256" key="1">
    <source>
        <dbReference type="SAM" id="MobiDB-lite"/>
    </source>
</evidence>
<name>M4ZGQ2_9BRAD</name>
<dbReference type="RefSeq" id="WP_015670057.1">
    <property type="nucleotide sequence ID" value="NC_020453.1"/>
</dbReference>
<dbReference type="GeneID" id="301820685"/>
<dbReference type="Proteomes" id="UP000011841">
    <property type="component" value="Chromosome"/>
</dbReference>
<protein>
    <submittedName>
        <fullName evidence="3">Uncharacterized protein</fullName>
    </submittedName>
</protein>
<feature type="transmembrane region" description="Helical" evidence="2">
    <location>
        <begin position="293"/>
        <end position="316"/>
    </location>
</feature>
<dbReference type="EMBL" id="AP012603">
    <property type="protein sequence ID" value="BAM92983.1"/>
    <property type="molecule type" value="Genomic_DNA"/>
</dbReference>
<keyword evidence="2" id="KW-1133">Transmembrane helix</keyword>
<dbReference type="KEGG" id="aol:S58_70180"/>
<keyword evidence="4" id="KW-1185">Reference proteome</keyword>
<dbReference type="GO" id="GO:0016020">
    <property type="term" value="C:membrane"/>
    <property type="evidence" value="ECO:0007669"/>
    <property type="project" value="UniProtKB-SubCell"/>
</dbReference>
<feature type="transmembrane region" description="Helical" evidence="2">
    <location>
        <begin position="362"/>
        <end position="384"/>
    </location>
</feature>
<evidence type="ECO:0000256" key="2">
    <source>
        <dbReference type="SAM" id="Phobius"/>
    </source>
</evidence>
<dbReference type="SUPFAM" id="SSF52096">
    <property type="entry name" value="ClpP/crotonase"/>
    <property type="match status" value="1"/>
</dbReference>
<dbReference type="STRING" id="1245469.S58_70180"/>
<feature type="transmembrane region" description="Helical" evidence="2">
    <location>
        <begin position="132"/>
        <end position="150"/>
    </location>
</feature>
<proteinExistence type="predicted"/>
<feature type="transmembrane region" description="Helical" evidence="2">
    <location>
        <begin position="185"/>
        <end position="206"/>
    </location>
</feature>
<gene>
    <name evidence="3" type="ORF">S58_70180</name>
</gene>
<feature type="transmembrane region" description="Helical" evidence="2">
    <location>
        <begin position="328"/>
        <end position="350"/>
    </location>
</feature>
<evidence type="ECO:0000313" key="3">
    <source>
        <dbReference type="EMBL" id="BAM92983.1"/>
    </source>
</evidence>